<gene>
    <name evidence="2" type="ordered locus">PACID_26660</name>
</gene>
<dbReference type="HOGENOM" id="CLU_3237994_0_0_11"/>
<feature type="region of interest" description="Disordered" evidence="1">
    <location>
        <begin position="1"/>
        <end position="26"/>
    </location>
</feature>
<dbReference type="Proteomes" id="UP000000214">
    <property type="component" value="Chromosome"/>
</dbReference>
<sequence>MNALLPLLGVRPGEPPEGADRVAPSDDLTLTADFEQMMRALGH</sequence>
<reference evidence="2 3" key="1">
    <citation type="journal article" date="2012" name="BMC Genomics">
        <title>The genome sequence of Propionibacterium acidipropionici provides insights into its biotechnological and industrial potential.</title>
        <authorList>
            <person name="Parizzi L.P."/>
            <person name="Grassi M.C."/>
            <person name="Llerena L.A."/>
            <person name="Carazzolle M.F."/>
            <person name="Queiroz V.L."/>
            <person name="Lunardi I."/>
            <person name="Zeidler A.F."/>
            <person name="Teixeira P.J."/>
            <person name="Mieczkowski P."/>
            <person name="Rincones J."/>
            <person name="Pereira G.A."/>
        </authorList>
    </citation>
    <scope>NUCLEOTIDE SEQUENCE [LARGE SCALE GENOMIC DNA]</scope>
    <source>
        <strain evidence="3">ATCC 4875 / DSM 20272 / JCM 6432 / NBRC 12425 / NCIMB 8070</strain>
    </source>
</reference>
<name>K7RZI8_ACIA4</name>
<protein>
    <submittedName>
        <fullName evidence="2">Uncharacterized protein</fullName>
    </submittedName>
</protein>
<proteinExistence type="predicted"/>
<dbReference type="EMBL" id="CP003493">
    <property type="protein sequence ID" value="AFV90438.1"/>
    <property type="molecule type" value="Genomic_DNA"/>
</dbReference>
<dbReference type="PATRIC" id="fig|1171373.8.peg.2622"/>
<organism evidence="2 3">
    <name type="scientific">Acidipropionibacterium acidipropionici (strain ATCC 4875 / DSM 20272 / JCM 6432 / NBRC 12425 / NCIMB 8070 / 4)</name>
    <name type="common">Propionibacterium acidipropionici</name>
    <dbReference type="NCBI Taxonomy" id="1171373"/>
    <lineage>
        <taxon>Bacteria</taxon>
        <taxon>Bacillati</taxon>
        <taxon>Actinomycetota</taxon>
        <taxon>Actinomycetes</taxon>
        <taxon>Propionibacteriales</taxon>
        <taxon>Propionibacteriaceae</taxon>
        <taxon>Acidipropionibacterium</taxon>
    </lineage>
</organism>
<dbReference type="KEGG" id="pbo:PACID_26660"/>
<accession>K7RZI8</accession>
<evidence type="ECO:0000256" key="1">
    <source>
        <dbReference type="SAM" id="MobiDB-lite"/>
    </source>
</evidence>
<evidence type="ECO:0000313" key="2">
    <source>
        <dbReference type="EMBL" id="AFV90438.1"/>
    </source>
</evidence>
<evidence type="ECO:0000313" key="3">
    <source>
        <dbReference type="Proteomes" id="UP000000214"/>
    </source>
</evidence>
<dbReference type="AlphaFoldDB" id="K7RZI8"/>